<reference evidence="2" key="1">
    <citation type="submission" date="2017-06" db="EMBL/GenBank/DDBJ databases">
        <authorList>
            <person name="Cremers G."/>
        </authorList>
    </citation>
    <scope>NUCLEOTIDE SEQUENCE [LARGE SCALE GENOMIC DNA]</scope>
</reference>
<dbReference type="Proteomes" id="UP000218615">
    <property type="component" value="Unassembled WGS sequence"/>
</dbReference>
<sequence length="63" mass="7186">MTDTKKLKINIEPPHKTIELMLPSRAGELEALLTLLYLSLLEILLQRLSAIRIRSMAARCTPR</sequence>
<dbReference type="RefSeq" id="WP_096204366.1">
    <property type="nucleotide sequence ID" value="NZ_FZMP01000070.1"/>
</dbReference>
<accession>A0A284VLH9</accession>
<dbReference type="AlphaFoldDB" id="A0A284VLH9"/>
<organism evidence="1 2">
    <name type="scientific">Candidatus Methanoperedens nitratireducens</name>
    <dbReference type="NCBI Taxonomy" id="1392998"/>
    <lineage>
        <taxon>Archaea</taxon>
        <taxon>Methanobacteriati</taxon>
        <taxon>Methanobacteriota</taxon>
        <taxon>Stenosarchaea group</taxon>
        <taxon>Methanomicrobia</taxon>
        <taxon>Methanosarcinales</taxon>
        <taxon>ANME-2 cluster</taxon>
        <taxon>Candidatus Methanoperedentaceae</taxon>
        <taxon>Candidatus Methanoperedens</taxon>
    </lineage>
</organism>
<evidence type="ECO:0000313" key="1">
    <source>
        <dbReference type="EMBL" id="SNQ60108.1"/>
    </source>
</evidence>
<keyword evidence="2" id="KW-1185">Reference proteome</keyword>
<evidence type="ECO:0000313" key="2">
    <source>
        <dbReference type="Proteomes" id="UP000218615"/>
    </source>
</evidence>
<gene>
    <name evidence="1" type="ORF">MNV_1610012</name>
</gene>
<proteinExistence type="predicted"/>
<dbReference type="EMBL" id="FZMP01000070">
    <property type="protein sequence ID" value="SNQ60108.1"/>
    <property type="molecule type" value="Genomic_DNA"/>
</dbReference>
<name>A0A284VLH9_9EURY</name>
<protein>
    <submittedName>
        <fullName evidence="1">Uncharacterized protein</fullName>
    </submittedName>
</protein>